<sequence length="399" mass="42867">MSPAQKPVPTSVTAPTTTSSQASPPAGHTLSATGSGTKAGSNTHELAATETRLSINKTFRDNAAPAQGVVLMTGIDLTIQAAAVAACANSILADGTIADQPVCPVSAVIFLHADGSIEATWGKSYTSKDVQAGKLKRVVIDNCRNFNPLSPEGVHLLVRHLTQQMALFVIVNYRDLKRDDAIAALADLSAEAEKLGALVVIYVQHTKKDDVTWLRKYGAVSVEVRKCEPGPGAFVAVVLDNLTLASDHMQGIGRVTVEAFREPDGVWSYRREPFIADRAVIRLAWYLAWERVKLRDIAKIVGLAASNISRGFQPLLIQPKNAVGLAPPPDWRIRWEGSFDLNSGNADVKREPADVPSNGAAPQDTSQEKIDTGFTSSVNVKTEPAKPRMPTDARPNRLP</sequence>
<dbReference type="RefSeq" id="WP_134466205.1">
    <property type="nucleotide sequence ID" value="NZ_JBHMFL010000148.1"/>
</dbReference>
<feature type="compositionally biased region" description="Basic and acidic residues" evidence="1">
    <location>
        <begin position="383"/>
        <end position="399"/>
    </location>
</feature>
<gene>
    <name evidence="2" type="ORF">E2553_40490</name>
</gene>
<evidence type="ECO:0000313" key="2">
    <source>
        <dbReference type="EMBL" id="TFE37683.1"/>
    </source>
</evidence>
<organism evidence="2 3">
    <name type="scientific">Paraburkholderia dipogonis</name>
    <dbReference type="NCBI Taxonomy" id="1211383"/>
    <lineage>
        <taxon>Bacteria</taxon>
        <taxon>Pseudomonadati</taxon>
        <taxon>Pseudomonadota</taxon>
        <taxon>Betaproteobacteria</taxon>
        <taxon>Burkholderiales</taxon>
        <taxon>Burkholderiaceae</taxon>
        <taxon>Paraburkholderia</taxon>
    </lineage>
</organism>
<comment type="caution">
    <text evidence="2">The sequence shown here is derived from an EMBL/GenBank/DDBJ whole genome shotgun (WGS) entry which is preliminary data.</text>
</comment>
<reference evidence="2 3" key="1">
    <citation type="submission" date="2019-03" db="EMBL/GenBank/DDBJ databases">
        <title>Complete Genome Sequence of Paraburkholderia dipogonis ICMP 19430T, a Nitrogen-fixing Symbiont of the South African Invasive Legume Dipogon lignosus in New Zealand.</title>
        <authorList>
            <person name="De Meyer S.E."/>
        </authorList>
    </citation>
    <scope>NUCLEOTIDE SEQUENCE [LARGE SCALE GENOMIC DNA]</scope>
    <source>
        <strain evidence="2 3">ICMP 19430</strain>
    </source>
</reference>
<evidence type="ECO:0000256" key="1">
    <source>
        <dbReference type="SAM" id="MobiDB-lite"/>
    </source>
</evidence>
<accession>A0A4Y8MJX1</accession>
<proteinExistence type="predicted"/>
<name>A0A4Y8MJX1_9BURK</name>
<feature type="compositionally biased region" description="Polar residues" evidence="1">
    <location>
        <begin position="30"/>
        <end position="42"/>
    </location>
</feature>
<feature type="region of interest" description="Disordered" evidence="1">
    <location>
        <begin position="1"/>
        <end position="42"/>
    </location>
</feature>
<dbReference type="AlphaFoldDB" id="A0A4Y8MJX1"/>
<dbReference type="EMBL" id="SNVI01000005">
    <property type="protein sequence ID" value="TFE37683.1"/>
    <property type="molecule type" value="Genomic_DNA"/>
</dbReference>
<feature type="compositionally biased region" description="Low complexity" evidence="1">
    <location>
        <begin position="7"/>
        <end position="26"/>
    </location>
</feature>
<protein>
    <submittedName>
        <fullName evidence="2">Uncharacterized protein</fullName>
    </submittedName>
</protein>
<dbReference type="GeneID" id="97309526"/>
<evidence type="ECO:0000313" key="3">
    <source>
        <dbReference type="Proteomes" id="UP000297385"/>
    </source>
</evidence>
<feature type="region of interest" description="Disordered" evidence="1">
    <location>
        <begin position="345"/>
        <end position="399"/>
    </location>
</feature>
<dbReference type="Proteomes" id="UP000297385">
    <property type="component" value="Unassembled WGS sequence"/>
</dbReference>